<evidence type="ECO:0000313" key="3">
    <source>
        <dbReference type="Proteomes" id="UP000285232"/>
    </source>
</evidence>
<organism evidence="2 3">
    <name type="scientific">Aurantiacibacter aquimixticola</name>
    <dbReference type="NCBI Taxonomy" id="1958945"/>
    <lineage>
        <taxon>Bacteria</taxon>
        <taxon>Pseudomonadati</taxon>
        <taxon>Pseudomonadota</taxon>
        <taxon>Alphaproteobacteria</taxon>
        <taxon>Sphingomonadales</taxon>
        <taxon>Erythrobacteraceae</taxon>
        <taxon>Aurantiacibacter</taxon>
    </lineage>
</organism>
<feature type="transmembrane region" description="Helical" evidence="1">
    <location>
        <begin position="66"/>
        <end position="93"/>
    </location>
</feature>
<protein>
    <submittedName>
        <fullName evidence="2">Uncharacterized protein</fullName>
    </submittedName>
</protein>
<evidence type="ECO:0000313" key="2">
    <source>
        <dbReference type="EMBL" id="RJY08511.1"/>
    </source>
</evidence>
<gene>
    <name evidence="2" type="ORF">D6201_03285</name>
</gene>
<keyword evidence="1" id="KW-0472">Membrane</keyword>
<feature type="transmembrane region" description="Helical" evidence="1">
    <location>
        <begin position="113"/>
        <end position="133"/>
    </location>
</feature>
<keyword evidence="3" id="KW-1185">Reference proteome</keyword>
<keyword evidence="1" id="KW-1133">Transmembrane helix</keyword>
<name>A0A419RRU9_9SPHN</name>
<feature type="transmembrane region" description="Helical" evidence="1">
    <location>
        <begin position="16"/>
        <end position="35"/>
    </location>
</feature>
<dbReference type="AlphaFoldDB" id="A0A419RRU9"/>
<proteinExistence type="predicted"/>
<sequence length="141" mass="15137">MTQNPDAAVRAHRERLYSLTLASGVANIVALVMHLNGASSILLGPIFGATCGSLIVAGIKGNTDSYYNALVSVGLRWMAFSLGVLLLLLWMQAEASIIDRLIPGFEILAKDSFILALTLGLFFHGGYAFAFLFDTLRSGKD</sequence>
<accession>A0A419RRU9</accession>
<comment type="caution">
    <text evidence="2">The sequence shown here is derived from an EMBL/GenBank/DDBJ whole genome shotgun (WGS) entry which is preliminary data.</text>
</comment>
<dbReference type="EMBL" id="RAHX01000001">
    <property type="protein sequence ID" value="RJY08511.1"/>
    <property type="molecule type" value="Genomic_DNA"/>
</dbReference>
<reference evidence="2 3" key="1">
    <citation type="journal article" date="2017" name="Int. J. Syst. Evol. Microbiol.">
        <title>Erythrobacter aquimixticola sp. nov., isolated from the junction between the ocean and a freshwater spring.</title>
        <authorList>
            <person name="Park S."/>
            <person name="Jung Y.T."/>
            <person name="Choi S.J."/>
            <person name="Yoon J.H."/>
        </authorList>
    </citation>
    <scope>NUCLEOTIDE SEQUENCE [LARGE SCALE GENOMIC DNA]</scope>
    <source>
        <strain evidence="2 3">JSSK-14</strain>
    </source>
</reference>
<evidence type="ECO:0000256" key="1">
    <source>
        <dbReference type="SAM" id="Phobius"/>
    </source>
</evidence>
<feature type="transmembrane region" description="Helical" evidence="1">
    <location>
        <begin position="41"/>
        <end position="59"/>
    </location>
</feature>
<dbReference type="Proteomes" id="UP000285232">
    <property type="component" value="Unassembled WGS sequence"/>
</dbReference>
<keyword evidence="1" id="KW-0812">Transmembrane</keyword>